<proteinExistence type="inferred from homology"/>
<evidence type="ECO:0000256" key="3">
    <source>
        <dbReference type="ARBA" id="ARBA00022692"/>
    </source>
</evidence>
<sequence length="293" mass="31812">MLALTLTTALAPIIWGTTYYLTTEFLPPNQPFLAAAIRCVPSGLILLLIFGERTNKTTAKRLFILSILNISLFQSMLFISAYKLPGGVAALINSLQPAIILSLAFLFKGERVDKGKQLMLLIAFIGLCFIFLTPKVSWNLAGVAAGLIGAISMSFGTFLSREWSTNMNIFAFTGYQLLYGGLVLLCISPFFDVYPTSIESKNLYGYGYLVLFGAIVSYTIWFDGVKKLPLGVVTSLGFLSPITAITLGWLALDQSVSVSQGTGIALVLFSICKIVMPKPTSSKFAPGDRLKNL</sequence>
<evidence type="ECO:0000313" key="9">
    <source>
        <dbReference type="Proteomes" id="UP000236721"/>
    </source>
</evidence>
<comment type="similarity">
    <text evidence="2">Belongs to the EamA transporter family.</text>
</comment>
<keyword evidence="3 6" id="KW-0812">Transmembrane</keyword>
<dbReference type="AlphaFoldDB" id="A0A1H6CPZ8"/>
<feature type="transmembrane region" description="Helical" evidence="6">
    <location>
        <begin position="203"/>
        <end position="221"/>
    </location>
</feature>
<dbReference type="OrthoDB" id="5430053at2"/>
<dbReference type="PANTHER" id="PTHR32322">
    <property type="entry name" value="INNER MEMBRANE TRANSPORTER"/>
    <property type="match status" value="1"/>
</dbReference>
<evidence type="ECO:0000256" key="5">
    <source>
        <dbReference type="ARBA" id="ARBA00023136"/>
    </source>
</evidence>
<keyword evidence="5 6" id="KW-0472">Membrane</keyword>
<feature type="transmembrane region" description="Helical" evidence="6">
    <location>
        <begin position="62"/>
        <end position="82"/>
    </location>
</feature>
<dbReference type="InterPro" id="IPR000620">
    <property type="entry name" value="EamA_dom"/>
</dbReference>
<feature type="transmembrane region" description="Helical" evidence="6">
    <location>
        <begin position="88"/>
        <end position="106"/>
    </location>
</feature>
<feature type="transmembrane region" description="Helical" evidence="6">
    <location>
        <begin position="172"/>
        <end position="191"/>
    </location>
</feature>
<organism evidence="8 9">
    <name type="scientific">Vibrio hangzhouensis</name>
    <dbReference type="NCBI Taxonomy" id="462991"/>
    <lineage>
        <taxon>Bacteria</taxon>
        <taxon>Pseudomonadati</taxon>
        <taxon>Pseudomonadota</taxon>
        <taxon>Gammaproteobacteria</taxon>
        <taxon>Vibrionales</taxon>
        <taxon>Vibrionaceae</taxon>
        <taxon>Vibrio</taxon>
    </lineage>
</organism>
<keyword evidence="9" id="KW-1185">Reference proteome</keyword>
<accession>A0A1H6CPZ8</accession>
<evidence type="ECO:0000256" key="1">
    <source>
        <dbReference type="ARBA" id="ARBA00004141"/>
    </source>
</evidence>
<feature type="domain" description="EamA" evidence="7">
    <location>
        <begin position="7"/>
        <end position="131"/>
    </location>
</feature>
<comment type="subcellular location">
    <subcellularLocation>
        <location evidence="1">Membrane</location>
        <topology evidence="1">Multi-pass membrane protein</topology>
    </subcellularLocation>
</comment>
<dbReference type="SUPFAM" id="SSF103481">
    <property type="entry name" value="Multidrug resistance efflux transporter EmrE"/>
    <property type="match status" value="2"/>
</dbReference>
<feature type="transmembrane region" description="Helical" evidence="6">
    <location>
        <begin position="118"/>
        <end position="134"/>
    </location>
</feature>
<dbReference type="PANTHER" id="PTHR32322:SF2">
    <property type="entry name" value="EAMA DOMAIN-CONTAINING PROTEIN"/>
    <property type="match status" value="1"/>
</dbReference>
<dbReference type="InterPro" id="IPR050638">
    <property type="entry name" value="AA-Vitamin_Transporters"/>
</dbReference>
<dbReference type="Gene3D" id="1.10.3730.20">
    <property type="match status" value="1"/>
</dbReference>
<evidence type="ECO:0000256" key="4">
    <source>
        <dbReference type="ARBA" id="ARBA00022989"/>
    </source>
</evidence>
<keyword evidence="4 6" id="KW-1133">Transmembrane helix</keyword>
<dbReference type="Proteomes" id="UP000236721">
    <property type="component" value="Unassembled WGS sequence"/>
</dbReference>
<feature type="transmembrane region" description="Helical" evidence="6">
    <location>
        <begin position="32"/>
        <end position="50"/>
    </location>
</feature>
<evidence type="ECO:0000256" key="6">
    <source>
        <dbReference type="SAM" id="Phobius"/>
    </source>
</evidence>
<dbReference type="Pfam" id="PF00892">
    <property type="entry name" value="EamA"/>
    <property type="match status" value="2"/>
</dbReference>
<protein>
    <submittedName>
        <fullName evidence="8">Probable blue pigment (Indigoidine) exporter</fullName>
    </submittedName>
</protein>
<dbReference type="InterPro" id="IPR037185">
    <property type="entry name" value="EmrE-like"/>
</dbReference>
<dbReference type="EMBL" id="FNVG01000053">
    <property type="protein sequence ID" value="SEG75062.1"/>
    <property type="molecule type" value="Genomic_DNA"/>
</dbReference>
<dbReference type="GO" id="GO:0016020">
    <property type="term" value="C:membrane"/>
    <property type="evidence" value="ECO:0007669"/>
    <property type="project" value="UniProtKB-SubCell"/>
</dbReference>
<gene>
    <name evidence="8" type="ORF">SAMN04488244_1536</name>
</gene>
<reference evidence="9" key="1">
    <citation type="submission" date="2016-10" db="EMBL/GenBank/DDBJ databases">
        <authorList>
            <person name="Varghese N."/>
            <person name="Submissions S."/>
        </authorList>
    </citation>
    <scope>NUCLEOTIDE SEQUENCE [LARGE SCALE GENOMIC DNA]</scope>
    <source>
        <strain evidence="9">CGMCC 1.7062</strain>
    </source>
</reference>
<evidence type="ECO:0000313" key="8">
    <source>
        <dbReference type="EMBL" id="SEG75062.1"/>
    </source>
</evidence>
<dbReference type="RefSeq" id="WP_103882899.1">
    <property type="nucleotide sequence ID" value="NZ_FNVG01000053.1"/>
</dbReference>
<feature type="domain" description="EamA" evidence="7">
    <location>
        <begin position="141"/>
        <end position="274"/>
    </location>
</feature>
<feature type="transmembrane region" description="Helical" evidence="6">
    <location>
        <begin position="228"/>
        <end position="252"/>
    </location>
</feature>
<evidence type="ECO:0000259" key="7">
    <source>
        <dbReference type="Pfam" id="PF00892"/>
    </source>
</evidence>
<evidence type="ECO:0000256" key="2">
    <source>
        <dbReference type="ARBA" id="ARBA00007362"/>
    </source>
</evidence>
<name>A0A1H6CPZ8_9VIBR</name>